<dbReference type="VEuPathDB" id="PlasmoDB:PCYB_005490"/>
<dbReference type="OrthoDB" id="389135at2759"/>
<keyword evidence="2" id="KW-1185">Reference proteome</keyword>
<accession>K6V372</accession>
<evidence type="ECO:0000313" key="2">
    <source>
        <dbReference type="Proteomes" id="UP000006319"/>
    </source>
</evidence>
<dbReference type="RefSeq" id="XP_004228018.1">
    <property type="nucleotide sequence ID" value="XM_004227970.1"/>
</dbReference>
<gene>
    <name evidence="1" type="ORF">PCYB_005490</name>
</gene>
<dbReference type="GeneID" id="14696342"/>
<evidence type="ECO:0000313" key="1">
    <source>
        <dbReference type="EMBL" id="GAB69800.1"/>
    </source>
</evidence>
<dbReference type="Proteomes" id="UP000006319">
    <property type="component" value="Unassembled WGS sequence"/>
</dbReference>
<dbReference type="KEGG" id="pcy:PCYB_005490"/>
<dbReference type="PhylomeDB" id="K6V372"/>
<protein>
    <submittedName>
        <fullName evidence="1">CYIR protein</fullName>
    </submittedName>
</protein>
<name>K6V372_PLACD</name>
<organism evidence="1 2">
    <name type="scientific">Plasmodium cynomolgi (strain B)</name>
    <dbReference type="NCBI Taxonomy" id="1120755"/>
    <lineage>
        <taxon>Eukaryota</taxon>
        <taxon>Sar</taxon>
        <taxon>Alveolata</taxon>
        <taxon>Apicomplexa</taxon>
        <taxon>Aconoidasida</taxon>
        <taxon>Haemosporida</taxon>
        <taxon>Plasmodiidae</taxon>
        <taxon>Plasmodium</taxon>
        <taxon>Plasmodium (Plasmodium)</taxon>
    </lineage>
</organism>
<sequence length="187" mass="22569">MTNYCNGSHDKYLSYKCHEYLSKQLDEPTLSDRNKVYLEIALNSLGEAKYNEFFKHNIINELAARLGNDGVFWHSYTNTTCNYINFKLNESLRTHYSDVHKVDYSIFREFVKIFYNKRHNNYDVEYSCENYIRHLDDDIYKRMLTLYKIFYLYNEFKISNNYKHTTSDDELCNKLSFLIHLSNDSIE</sequence>
<reference evidence="1 2" key="1">
    <citation type="journal article" date="2012" name="Nat. Genet.">
        <title>Plasmodium cynomolgi genome sequences provide insight into Plasmodium vivax and the monkey malaria clade.</title>
        <authorList>
            <person name="Tachibana S."/>
            <person name="Sullivan S.A."/>
            <person name="Kawai S."/>
            <person name="Nakamura S."/>
            <person name="Kim H.R."/>
            <person name="Goto N."/>
            <person name="Arisue N."/>
            <person name="Palacpac N.M.Q."/>
            <person name="Honma H."/>
            <person name="Yagi M."/>
            <person name="Tougan T."/>
            <person name="Katakai Y."/>
            <person name="Kaneko O."/>
            <person name="Mita T."/>
            <person name="Kita K."/>
            <person name="Yasutomi Y."/>
            <person name="Sutton P.L."/>
            <person name="Shakhbatyan R."/>
            <person name="Horii T."/>
            <person name="Yasunaga T."/>
            <person name="Barnwell J.W."/>
            <person name="Escalante A.A."/>
            <person name="Carlton J.M."/>
            <person name="Tanabe K."/>
        </authorList>
    </citation>
    <scope>NUCLEOTIDE SEQUENCE [LARGE SCALE GENOMIC DNA]</scope>
    <source>
        <strain evidence="1 2">B</strain>
    </source>
</reference>
<dbReference type="EMBL" id="DF157858">
    <property type="protein sequence ID" value="GAB69800.1"/>
    <property type="molecule type" value="Genomic_DNA"/>
</dbReference>
<proteinExistence type="predicted"/>
<dbReference type="AlphaFoldDB" id="K6V372"/>